<name>A0ABU3R0Y8_9GAMM</name>
<keyword evidence="3" id="KW-1185">Reference proteome</keyword>
<comment type="caution">
    <text evidence="2">The sequence shown here is derived from an EMBL/GenBank/DDBJ whole genome shotgun (WGS) entry which is preliminary data.</text>
</comment>
<dbReference type="Proteomes" id="UP001257914">
    <property type="component" value="Unassembled WGS sequence"/>
</dbReference>
<organism evidence="2 3">
    <name type="scientific">Psychrosphaera aquimarina</name>
    <dbReference type="NCBI Taxonomy" id="2044854"/>
    <lineage>
        <taxon>Bacteria</taxon>
        <taxon>Pseudomonadati</taxon>
        <taxon>Pseudomonadota</taxon>
        <taxon>Gammaproteobacteria</taxon>
        <taxon>Alteromonadales</taxon>
        <taxon>Pseudoalteromonadaceae</taxon>
        <taxon>Psychrosphaera</taxon>
    </lineage>
</organism>
<reference evidence="2 3" key="1">
    <citation type="submission" date="2023-10" db="EMBL/GenBank/DDBJ databases">
        <title>Psychrosphaera aquimaarina strain SW33 isolated from seawater.</title>
        <authorList>
            <person name="Bayburt H."/>
            <person name="Kim J.M."/>
            <person name="Choi B.J."/>
            <person name="Jeon C.O."/>
        </authorList>
    </citation>
    <scope>NUCLEOTIDE SEQUENCE [LARGE SCALE GENOMIC DNA]</scope>
    <source>
        <strain evidence="2 3">KCTC 52743</strain>
    </source>
</reference>
<evidence type="ECO:0000313" key="2">
    <source>
        <dbReference type="EMBL" id="MDU0113342.1"/>
    </source>
</evidence>
<feature type="chain" id="PRO_5045450769" description="Outer membrane protein beta-barrel domain-containing protein" evidence="1">
    <location>
        <begin position="19"/>
        <end position="187"/>
    </location>
</feature>
<evidence type="ECO:0000313" key="3">
    <source>
        <dbReference type="Proteomes" id="UP001257914"/>
    </source>
</evidence>
<keyword evidence="1" id="KW-0732">Signal</keyword>
<sequence>MRILLLFISLLFSAPSKSGEQQLEFQTSGLVGLGHAFYSYTFINKHTLSIGAGYVPELADHDDMTLLSLKYRYTPTKSYPFISIGQEIMWKPYSFSVTVLRGEDNDIYKTLPDDIPKDYYLPSARRVIFSMQTNFVLQDGVEFYWDWSVLDIGLINYVRNFEFYRDNYRFLGLEGILSYGIGFRVDL</sequence>
<dbReference type="RefSeq" id="WP_315946947.1">
    <property type="nucleotide sequence ID" value="NZ_JAWCUA010000007.1"/>
</dbReference>
<gene>
    <name evidence="2" type="ORF">RT723_10115</name>
</gene>
<dbReference type="EMBL" id="JAWCUA010000007">
    <property type="protein sequence ID" value="MDU0113342.1"/>
    <property type="molecule type" value="Genomic_DNA"/>
</dbReference>
<evidence type="ECO:0000256" key="1">
    <source>
        <dbReference type="SAM" id="SignalP"/>
    </source>
</evidence>
<evidence type="ECO:0008006" key="4">
    <source>
        <dbReference type="Google" id="ProtNLM"/>
    </source>
</evidence>
<feature type="signal peptide" evidence="1">
    <location>
        <begin position="1"/>
        <end position="18"/>
    </location>
</feature>
<proteinExistence type="predicted"/>
<accession>A0ABU3R0Y8</accession>
<protein>
    <recommendedName>
        <fullName evidence="4">Outer membrane protein beta-barrel domain-containing protein</fullName>
    </recommendedName>
</protein>